<dbReference type="Proteomes" id="UP000019849">
    <property type="component" value="Unassembled WGS sequence"/>
</dbReference>
<sequence length="132" mass="14952">MNASRNPNDLPADVRAAISSFLKACQNEARPFATKEALEAIRNIFPDLDINDSDLIDGLISEASVAGFDVGIAEETRKHRRLSLDTWEDEGGAIHKKHETRKEQRQTRRNIVNDTSGARRRARETKERNRVI</sequence>
<dbReference type="HOGENOM" id="CLU_1980090_0_0_5"/>
<proteinExistence type="predicted"/>
<reference evidence="2 3" key="1">
    <citation type="submission" date="2014-02" db="EMBL/GenBank/DDBJ databases">
        <title>Aquamicrobium defluvii Genome sequencing.</title>
        <authorList>
            <person name="Wang X."/>
        </authorList>
    </citation>
    <scope>NUCLEOTIDE SEQUENCE [LARGE SCALE GENOMIC DNA]</scope>
    <source>
        <strain evidence="2 3">W13Z1</strain>
    </source>
</reference>
<organism evidence="2 3">
    <name type="scientific">Aquamicrobium defluvii</name>
    <dbReference type="NCBI Taxonomy" id="69279"/>
    <lineage>
        <taxon>Bacteria</taxon>
        <taxon>Pseudomonadati</taxon>
        <taxon>Pseudomonadota</taxon>
        <taxon>Alphaproteobacteria</taxon>
        <taxon>Hyphomicrobiales</taxon>
        <taxon>Phyllobacteriaceae</taxon>
        <taxon>Aquamicrobium</taxon>
    </lineage>
</organism>
<dbReference type="STRING" id="69279.BG36_11320"/>
<dbReference type="eggNOG" id="ENOG50346MD">
    <property type="taxonomic scope" value="Bacteria"/>
</dbReference>
<protein>
    <submittedName>
        <fullName evidence="2">Uncharacterized protein</fullName>
    </submittedName>
</protein>
<dbReference type="EMBL" id="JENY01000023">
    <property type="protein sequence ID" value="EXL04010.1"/>
    <property type="molecule type" value="Genomic_DNA"/>
</dbReference>
<accession>A0A011V6C8</accession>
<dbReference type="RefSeq" id="WP_035029151.1">
    <property type="nucleotide sequence ID" value="NZ_KK073895.1"/>
</dbReference>
<evidence type="ECO:0000313" key="2">
    <source>
        <dbReference type="EMBL" id="EXL04010.1"/>
    </source>
</evidence>
<evidence type="ECO:0000313" key="3">
    <source>
        <dbReference type="Proteomes" id="UP000019849"/>
    </source>
</evidence>
<feature type="region of interest" description="Disordered" evidence="1">
    <location>
        <begin position="90"/>
        <end position="132"/>
    </location>
</feature>
<gene>
    <name evidence="2" type="ORF">BG36_11320</name>
</gene>
<name>A0A011V6C8_9HYPH</name>
<comment type="caution">
    <text evidence="2">The sequence shown here is derived from an EMBL/GenBank/DDBJ whole genome shotgun (WGS) entry which is preliminary data.</text>
</comment>
<evidence type="ECO:0000256" key="1">
    <source>
        <dbReference type="SAM" id="MobiDB-lite"/>
    </source>
</evidence>
<dbReference type="AlphaFoldDB" id="A0A011V6C8"/>